<proteinExistence type="predicted"/>
<gene>
    <name evidence="1" type="ORF">Plil01_001366400</name>
</gene>
<keyword evidence="2" id="KW-1185">Reference proteome</keyword>
<reference evidence="1" key="1">
    <citation type="submission" date="2023-04" db="EMBL/GenBank/DDBJ databases">
        <title>Phytophthora lilii NBRC 32176.</title>
        <authorList>
            <person name="Ichikawa N."/>
            <person name="Sato H."/>
            <person name="Tonouchi N."/>
        </authorList>
    </citation>
    <scope>NUCLEOTIDE SEQUENCE</scope>
    <source>
        <strain evidence="1">NBRC 32176</strain>
    </source>
</reference>
<dbReference type="EMBL" id="BSXW01000943">
    <property type="protein sequence ID" value="GMF31940.1"/>
    <property type="molecule type" value="Genomic_DNA"/>
</dbReference>
<name>A0A9W7CM22_9STRA</name>
<protein>
    <submittedName>
        <fullName evidence="1">Unnamed protein product</fullName>
    </submittedName>
</protein>
<dbReference type="OrthoDB" id="116465at2759"/>
<dbReference type="Proteomes" id="UP001165083">
    <property type="component" value="Unassembled WGS sequence"/>
</dbReference>
<dbReference type="AlphaFoldDB" id="A0A9W7CM22"/>
<evidence type="ECO:0000313" key="2">
    <source>
        <dbReference type="Proteomes" id="UP001165083"/>
    </source>
</evidence>
<sequence>MVAFNTKHPKHKMSLVEMLSAKFGDDALARALVQVKRSSTLTPESKEIATKLKNWSNWKRDTFSVAKASDLQRAQFSQWLANDVQPKSVLLMLKGDDTVANITTYLRTLNRYVEEYNTKNPTAQASLLRTLSRQYSEADVAKALVTAKQYRGTESIATKLETELLTGWLESGKSVDDVFKRLQLLNEGRLELTSRKVEVSEDYTRLFNREKPGLETLFKTLTNVFNDDGKLATVLVQAKDNRRSAVKATWLQKRTIQSVA</sequence>
<evidence type="ECO:0000313" key="1">
    <source>
        <dbReference type="EMBL" id="GMF31940.1"/>
    </source>
</evidence>
<organism evidence="1 2">
    <name type="scientific">Phytophthora lilii</name>
    <dbReference type="NCBI Taxonomy" id="2077276"/>
    <lineage>
        <taxon>Eukaryota</taxon>
        <taxon>Sar</taxon>
        <taxon>Stramenopiles</taxon>
        <taxon>Oomycota</taxon>
        <taxon>Peronosporomycetes</taxon>
        <taxon>Peronosporales</taxon>
        <taxon>Peronosporaceae</taxon>
        <taxon>Phytophthora</taxon>
    </lineage>
</organism>
<accession>A0A9W7CM22</accession>
<comment type="caution">
    <text evidence="1">The sequence shown here is derived from an EMBL/GenBank/DDBJ whole genome shotgun (WGS) entry which is preliminary data.</text>
</comment>